<dbReference type="PANTHER" id="PTHR23517:SF3">
    <property type="entry name" value="INTEGRAL MEMBRANE TRANSPORT PROTEIN"/>
    <property type="match status" value="1"/>
</dbReference>
<feature type="transmembrane region" description="Helical" evidence="7">
    <location>
        <begin position="48"/>
        <end position="69"/>
    </location>
</feature>
<feature type="transmembrane region" description="Helical" evidence="7">
    <location>
        <begin position="250"/>
        <end position="273"/>
    </location>
</feature>
<feature type="transmembrane region" description="Helical" evidence="7">
    <location>
        <begin position="218"/>
        <end position="238"/>
    </location>
</feature>
<evidence type="ECO:0000256" key="5">
    <source>
        <dbReference type="ARBA" id="ARBA00022989"/>
    </source>
</evidence>
<dbReference type="SUPFAM" id="SSF103473">
    <property type="entry name" value="MFS general substrate transporter"/>
    <property type="match status" value="1"/>
</dbReference>
<evidence type="ECO:0000256" key="2">
    <source>
        <dbReference type="ARBA" id="ARBA00022448"/>
    </source>
</evidence>
<dbReference type="Gene3D" id="1.20.1250.20">
    <property type="entry name" value="MFS general substrate transporter like domains"/>
    <property type="match status" value="1"/>
</dbReference>
<keyword evidence="6 7" id="KW-0472">Membrane</keyword>
<proteinExistence type="predicted"/>
<reference evidence="9 10" key="1">
    <citation type="submission" date="2017-05" db="EMBL/GenBank/DDBJ databases">
        <authorList>
            <person name="Song R."/>
            <person name="Chenine A.L."/>
            <person name="Ruprecht R.M."/>
        </authorList>
    </citation>
    <scope>NUCLEOTIDE SEQUENCE [LARGE SCALE GENOMIC DNA]</scope>
    <source>
        <strain evidence="9 10">CECT 8899</strain>
    </source>
</reference>
<dbReference type="GO" id="GO:0005886">
    <property type="term" value="C:plasma membrane"/>
    <property type="evidence" value="ECO:0007669"/>
    <property type="project" value="UniProtKB-SubCell"/>
</dbReference>
<accession>A0A238LCR5</accession>
<feature type="transmembrane region" description="Helical" evidence="7">
    <location>
        <begin position="166"/>
        <end position="185"/>
    </location>
</feature>
<dbReference type="Proteomes" id="UP000201613">
    <property type="component" value="Unassembled WGS sequence"/>
</dbReference>
<protein>
    <submittedName>
        <fullName evidence="9">Major Facilitator Superfamily protein</fullName>
    </submittedName>
</protein>
<sequence>MRFLAANWAFLLAGVLLSFTSSFGQTYFISLFAGEIMEKFALTDGQWGAIYTLGTTVSAMVMIWMGGLTDTFRVRALAPVILIGLALTCLLMAWIPAAWMLVPVIFALRFFGQGMLVHLSVVAMARWFVATRGLALSISATGFGIGQAILPVIFVSLLTWVAWERLWIVAAVMVVVVLPIIAYLLRLERTPQSIAEESDVTGMNGMHWTRNQMLRHPLFWFLVPLLLGPPTWGTALFFQQVHLTRVKGWALVDFVALNPLFIVVATLATFGAGWAIDRFGTGRMIPFYLLPFAASFGVMAEAPTIPVAALGLCLFALGAGMQATVPNAFWAEYYGTRHAGSIKAAATAIMVLGTALGPGITGFLIDRGIDFPDQMWAIAFYFLFAALCAAIGIKRAGPLAATA</sequence>
<dbReference type="InterPro" id="IPR036259">
    <property type="entry name" value="MFS_trans_sf"/>
</dbReference>
<feature type="transmembrane region" description="Helical" evidence="7">
    <location>
        <begin position="76"/>
        <end position="95"/>
    </location>
</feature>
<evidence type="ECO:0000256" key="1">
    <source>
        <dbReference type="ARBA" id="ARBA00004651"/>
    </source>
</evidence>
<feature type="transmembrane region" description="Helical" evidence="7">
    <location>
        <begin position="101"/>
        <end position="122"/>
    </location>
</feature>
<feature type="transmembrane region" description="Helical" evidence="7">
    <location>
        <begin position="134"/>
        <end position="160"/>
    </location>
</feature>
<evidence type="ECO:0000256" key="6">
    <source>
        <dbReference type="ARBA" id="ARBA00023136"/>
    </source>
</evidence>
<name>A0A238LCR5_9RHOB</name>
<dbReference type="GO" id="GO:0022857">
    <property type="term" value="F:transmembrane transporter activity"/>
    <property type="evidence" value="ECO:0007669"/>
    <property type="project" value="InterPro"/>
</dbReference>
<dbReference type="EMBL" id="FXZK01000001">
    <property type="protein sequence ID" value="SMY07204.1"/>
    <property type="molecule type" value="Genomic_DNA"/>
</dbReference>
<evidence type="ECO:0000256" key="7">
    <source>
        <dbReference type="SAM" id="Phobius"/>
    </source>
</evidence>
<gene>
    <name evidence="9" type="ORF">LOM8899_01336</name>
</gene>
<organism evidence="9 10">
    <name type="scientific">Flavimaricola marinus</name>
    <dbReference type="NCBI Taxonomy" id="1819565"/>
    <lineage>
        <taxon>Bacteria</taxon>
        <taxon>Pseudomonadati</taxon>
        <taxon>Pseudomonadota</taxon>
        <taxon>Alphaproteobacteria</taxon>
        <taxon>Rhodobacterales</taxon>
        <taxon>Paracoccaceae</taxon>
        <taxon>Flavimaricola</taxon>
    </lineage>
</organism>
<keyword evidence="10" id="KW-1185">Reference proteome</keyword>
<dbReference type="PROSITE" id="PS50850">
    <property type="entry name" value="MFS"/>
    <property type="match status" value="1"/>
</dbReference>
<feature type="transmembrane region" description="Helical" evidence="7">
    <location>
        <begin position="285"/>
        <end position="302"/>
    </location>
</feature>
<dbReference type="InterPro" id="IPR050171">
    <property type="entry name" value="MFS_Transporters"/>
</dbReference>
<feature type="domain" description="Major facilitator superfamily (MFS) profile" evidence="8">
    <location>
        <begin position="10"/>
        <end position="403"/>
    </location>
</feature>
<dbReference type="AlphaFoldDB" id="A0A238LCR5"/>
<feature type="transmembrane region" description="Helical" evidence="7">
    <location>
        <begin position="342"/>
        <end position="363"/>
    </location>
</feature>
<evidence type="ECO:0000313" key="9">
    <source>
        <dbReference type="EMBL" id="SMY07204.1"/>
    </source>
</evidence>
<feature type="transmembrane region" description="Helical" evidence="7">
    <location>
        <begin position="375"/>
        <end position="393"/>
    </location>
</feature>
<evidence type="ECO:0000259" key="8">
    <source>
        <dbReference type="PROSITE" id="PS50850"/>
    </source>
</evidence>
<evidence type="ECO:0000256" key="3">
    <source>
        <dbReference type="ARBA" id="ARBA00022475"/>
    </source>
</evidence>
<keyword evidence="3" id="KW-1003">Cell membrane</keyword>
<dbReference type="InterPro" id="IPR011701">
    <property type="entry name" value="MFS"/>
</dbReference>
<comment type="subcellular location">
    <subcellularLocation>
        <location evidence="1">Cell membrane</location>
        <topology evidence="1">Multi-pass membrane protein</topology>
    </subcellularLocation>
</comment>
<dbReference type="InterPro" id="IPR020846">
    <property type="entry name" value="MFS_dom"/>
</dbReference>
<keyword evidence="4 7" id="KW-0812">Transmembrane</keyword>
<feature type="transmembrane region" description="Helical" evidence="7">
    <location>
        <begin position="308"/>
        <end position="330"/>
    </location>
</feature>
<dbReference type="PANTHER" id="PTHR23517">
    <property type="entry name" value="RESISTANCE PROTEIN MDTM, PUTATIVE-RELATED-RELATED"/>
    <property type="match status" value="1"/>
</dbReference>
<keyword evidence="2" id="KW-0813">Transport</keyword>
<evidence type="ECO:0000256" key="4">
    <source>
        <dbReference type="ARBA" id="ARBA00022692"/>
    </source>
</evidence>
<keyword evidence="5 7" id="KW-1133">Transmembrane helix</keyword>
<dbReference type="Pfam" id="PF07690">
    <property type="entry name" value="MFS_1"/>
    <property type="match status" value="1"/>
</dbReference>
<evidence type="ECO:0000313" key="10">
    <source>
        <dbReference type="Proteomes" id="UP000201613"/>
    </source>
</evidence>